<sequence length="1154" mass="128069">MPMKRAPPRKSRKPTGPRTKSGRHEAPEEEEEGEDADEPDADEKEEKIKDLGRKGTKRKRGTKKSRPVVEEAAVEESEESPGNGVQPLEEPALREERDDEGDEIVSMATTVDPYTAMPFDSISGRSACVFFPATFLITEYNYTGSQPPTPRTTRRTQREGGSPAFFLLPKPEVVIIRKKQPSGRSSTSNRDMTTPVDSRSNTHESGSRSVTLQSDQPRLPNRGGEGPKRKLFAIAEEADEGSVDGEASDGGGQEQDELAEDQDQEQEQEEQEEEWQEEQEDEQEEQGDDEEEEREEEGEEEVVQEDEYDDEDDRRYLNFEDERSDLDDDVYKPRSTAEEDEGSDIASYSPEQPDDNSTKRAPKNKKTNTNDSQKTVNGRATNPAHQSTNTGNNGDNDDPPAATRRKGKDPVCRLQANTHADNDDDDDDDDNDGVPGEEDDDSDEGGAAGYKPGPLPEWVKTQAMKTYQAYYDTMMALAAKAEKPHEAIFAHVNDTKADAERAPNPWNAFLAYYNAESGEEKPDDWSPQEWTTHIRDMYRQVVASRVPEEDRGDPAVIREAMSDYIEWQEDRLANYIEGQKADPAKCKRLIQTMLKPYLKLAQHSWTNHGIHVGGYALATRNNNTSMGPAIVWGVGQEYVAIRETHQVQIARYLEDMSAAYHVQQMGAAERDASVVRLYAHLRINGAEGVRGKDRRVLAKIFRYDSADAIGKELAPDSFVEMAVKHKLVVRNWPKGVAVPGAGGLTLNGLSQKALRAVVGPREEFVVKTIENRLHPKDKCHTHVRIEKWDNALTKLPIFEQRNVALVTDEEGTTVVKVEDTKAYQTALASLASDSDDDAPEPPRKKPKKRVGAKAPAALTVPSLSLYVDNDEDDSQETAKVSGPPARPVFSSMPKGGIPAPKARPPPPQQEAIVPPPARGKVPRQSPPPINLRTKPRSSAQGAPTPKPVPVQAPTTAADRVAENLARYKALRNAQVSPPPLPSKPKQSTQSTRQLDHDGEAEYRTPDLTNIRGQMRRFEREEREKHEDELRELERERERHSATEKAWADYFDVYSGAPAEPPTKKRKLGSSVPTGQARESRPVIPLPRRTSVEPHQGVPGSSRLRLTAPLNSNAIAGPSQPHASGSNAVAGRSQAVPPPTHPLLNLKTVLKPKRK</sequence>
<protein>
    <submittedName>
        <fullName evidence="2">Uncharacterized protein</fullName>
    </submittedName>
</protein>
<organism evidence="2 3">
    <name type="scientific">Marasmius crinis-equi</name>
    <dbReference type="NCBI Taxonomy" id="585013"/>
    <lineage>
        <taxon>Eukaryota</taxon>
        <taxon>Fungi</taxon>
        <taxon>Dikarya</taxon>
        <taxon>Basidiomycota</taxon>
        <taxon>Agaricomycotina</taxon>
        <taxon>Agaricomycetes</taxon>
        <taxon>Agaricomycetidae</taxon>
        <taxon>Agaricales</taxon>
        <taxon>Marasmiineae</taxon>
        <taxon>Marasmiaceae</taxon>
        <taxon>Marasmius</taxon>
    </lineage>
</organism>
<evidence type="ECO:0000313" key="2">
    <source>
        <dbReference type="EMBL" id="KAL0574857.1"/>
    </source>
</evidence>
<feature type="compositionally biased region" description="Polar residues" evidence="1">
    <location>
        <begin position="367"/>
        <end position="387"/>
    </location>
</feature>
<feature type="compositionally biased region" description="Acidic residues" evidence="1">
    <location>
        <begin position="254"/>
        <end position="312"/>
    </location>
</feature>
<dbReference type="EMBL" id="JBAHYK010000359">
    <property type="protein sequence ID" value="KAL0574857.1"/>
    <property type="molecule type" value="Genomic_DNA"/>
</dbReference>
<feature type="region of interest" description="Disordered" evidence="1">
    <location>
        <begin position="1"/>
        <end position="103"/>
    </location>
</feature>
<reference evidence="2 3" key="1">
    <citation type="submission" date="2024-02" db="EMBL/GenBank/DDBJ databases">
        <title>A draft genome for the cacao thread blight pathogen Marasmius crinis-equi.</title>
        <authorList>
            <person name="Cohen S.P."/>
            <person name="Baruah I.K."/>
            <person name="Amoako-Attah I."/>
            <person name="Bukari Y."/>
            <person name="Meinhardt L.W."/>
            <person name="Bailey B.A."/>
        </authorList>
    </citation>
    <scope>NUCLEOTIDE SEQUENCE [LARGE SCALE GENOMIC DNA]</scope>
    <source>
        <strain evidence="2 3">GH-76</strain>
    </source>
</reference>
<feature type="compositionally biased region" description="Basic residues" evidence="1">
    <location>
        <begin position="54"/>
        <end position="66"/>
    </location>
</feature>
<feature type="compositionally biased region" description="Low complexity" evidence="1">
    <location>
        <begin position="388"/>
        <end position="402"/>
    </location>
</feature>
<feature type="region of interest" description="Disordered" evidence="1">
    <location>
        <begin position="141"/>
        <end position="456"/>
    </location>
</feature>
<dbReference type="Proteomes" id="UP001465976">
    <property type="component" value="Unassembled WGS sequence"/>
</dbReference>
<feature type="region of interest" description="Disordered" evidence="1">
    <location>
        <begin position="828"/>
        <end position="856"/>
    </location>
</feature>
<feature type="compositionally biased region" description="Basic and acidic residues" evidence="1">
    <location>
        <begin position="1015"/>
        <end position="1046"/>
    </location>
</feature>
<feature type="compositionally biased region" description="Polar residues" evidence="1">
    <location>
        <begin position="182"/>
        <end position="199"/>
    </location>
</feature>
<feature type="compositionally biased region" description="Basic and acidic residues" evidence="1">
    <location>
        <begin position="993"/>
        <end position="1004"/>
    </location>
</feature>
<feature type="compositionally biased region" description="Acidic residues" evidence="1">
    <location>
        <begin position="27"/>
        <end position="43"/>
    </location>
</feature>
<accession>A0ABR3FHT2</accession>
<evidence type="ECO:0000256" key="1">
    <source>
        <dbReference type="SAM" id="MobiDB-lite"/>
    </source>
</evidence>
<name>A0ABR3FHT2_9AGAR</name>
<proteinExistence type="predicted"/>
<feature type="compositionally biased region" description="Acidic residues" evidence="1">
    <location>
        <begin position="236"/>
        <end position="247"/>
    </location>
</feature>
<feature type="compositionally biased region" description="Pro residues" evidence="1">
    <location>
        <begin position="901"/>
        <end position="917"/>
    </location>
</feature>
<feature type="region of interest" description="Disordered" evidence="1">
    <location>
        <begin position="871"/>
        <end position="1154"/>
    </location>
</feature>
<feature type="compositionally biased region" description="Basic and acidic residues" evidence="1">
    <location>
        <begin position="44"/>
        <end position="53"/>
    </location>
</feature>
<feature type="compositionally biased region" description="Basic residues" evidence="1">
    <location>
        <begin position="1"/>
        <end position="15"/>
    </location>
</feature>
<evidence type="ECO:0000313" key="3">
    <source>
        <dbReference type="Proteomes" id="UP001465976"/>
    </source>
</evidence>
<keyword evidence="3" id="KW-1185">Reference proteome</keyword>
<comment type="caution">
    <text evidence="2">The sequence shown here is derived from an EMBL/GenBank/DDBJ whole genome shotgun (WGS) entry which is preliminary data.</text>
</comment>
<gene>
    <name evidence="2" type="ORF">V5O48_007111</name>
</gene>
<feature type="compositionally biased region" description="Acidic residues" evidence="1">
    <location>
        <begin position="422"/>
        <end position="444"/>
    </location>
</feature>
<feature type="compositionally biased region" description="Polar residues" evidence="1">
    <location>
        <begin position="207"/>
        <end position="216"/>
    </location>
</feature>